<evidence type="ECO:0000259" key="2">
    <source>
        <dbReference type="PROSITE" id="PS50110"/>
    </source>
</evidence>
<dbReference type="InterPro" id="IPR011006">
    <property type="entry name" value="CheY-like_superfamily"/>
</dbReference>
<dbReference type="SUPFAM" id="SSF52172">
    <property type="entry name" value="CheY-like"/>
    <property type="match status" value="1"/>
</dbReference>
<keyword evidence="4" id="KW-1185">Reference proteome</keyword>
<feature type="modified residue" description="4-aspartylphosphate" evidence="1">
    <location>
        <position position="8"/>
    </location>
</feature>
<dbReference type="InterPro" id="IPR011990">
    <property type="entry name" value="TPR-like_helical_dom_sf"/>
</dbReference>
<comment type="caution">
    <text evidence="3">The sequence shown here is derived from an EMBL/GenBank/DDBJ whole genome shotgun (WGS) entry which is preliminary data.</text>
</comment>
<evidence type="ECO:0000313" key="3">
    <source>
        <dbReference type="EMBL" id="CAG4882669.1"/>
    </source>
</evidence>
<dbReference type="GO" id="GO:0000160">
    <property type="term" value="P:phosphorelay signal transduction system"/>
    <property type="evidence" value="ECO:0007669"/>
    <property type="project" value="InterPro"/>
</dbReference>
<feature type="domain" description="Response regulatory" evidence="2">
    <location>
        <begin position="1"/>
        <end position="77"/>
    </location>
</feature>
<dbReference type="SUPFAM" id="SSF48452">
    <property type="entry name" value="TPR-like"/>
    <property type="match status" value="1"/>
</dbReference>
<reference evidence="3" key="1">
    <citation type="submission" date="2021-04" db="EMBL/GenBank/DDBJ databases">
        <authorList>
            <person name="Hornung B."/>
        </authorList>
    </citation>
    <scope>NUCLEOTIDE SEQUENCE</scope>
    <source>
        <strain evidence="3">G5G6</strain>
    </source>
</reference>
<evidence type="ECO:0000256" key="1">
    <source>
        <dbReference type="PROSITE-ProRule" id="PRU00169"/>
    </source>
</evidence>
<organism evidence="3 4">
    <name type="scientific">Georgfuchsia toluolica</name>
    <dbReference type="NCBI Taxonomy" id="424218"/>
    <lineage>
        <taxon>Bacteria</taxon>
        <taxon>Pseudomonadati</taxon>
        <taxon>Pseudomonadota</taxon>
        <taxon>Betaproteobacteria</taxon>
        <taxon>Nitrosomonadales</taxon>
        <taxon>Sterolibacteriaceae</taxon>
        <taxon>Georgfuchsia</taxon>
    </lineage>
</organism>
<protein>
    <submittedName>
        <fullName evidence="3">Response regulator receiver:Tetratricopeptide TPR_4</fullName>
    </submittedName>
</protein>
<dbReference type="Proteomes" id="UP000742786">
    <property type="component" value="Unassembled WGS sequence"/>
</dbReference>
<dbReference type="InterPro" id="IPR001789">
    <property type="entry name" value="Sig_transdc_resp-reg_receiver"/>
</dbReference>
<dbReference type="PROSITE" id="PS50110">
    <property type="entry name" value="RESPONSE_REGULATORY"/>
    <property type="match status" value="1"/>
</dbReference>
<evidence type="ECO:0000313" key="4">
    <source>
        <dbReference type="Proteomes" id="UP000742786"/>
    </source>
</evidence>
<gene>
    <name evidence="3" type="ORF">GTOL_10551</name>
</gene>
<keyword evidence="1" id="KW-0597">Phosphoprotein</keyword>
<name>A0A916J3E2_9PROT</name>
<accession>A0A916J3E2</accession>
<dbReference type="AlphaFoldDB" id="A0A916J3E2"/>
<sequence>MPSVILCDYDLGKGRNGQQFLEEVRIGKLIPDETIFMMVTAERSYEQVVAAVELAPDDYILKPFTPEALRLRLDRLVRKKLFFTRFFGHKRSNDIDAAVAELDALQARPEGAIYRFEIMRSRAEVLLHADRIDEARSAYETILAIRPFPWAKAGLARCLAAIADNHNARALLEEVIEVAPDYLSAIDLQASVCTALGDYTEAQRMLELGVSRNPANWKRQRKLSDAAVANGDMVTARKAMDTVIRLANTPGALGSADLIAMARLQAEKGDATAAAATLARIPEEQQKDLEHAQRLSLIAVRTVIDPSMKADFESQRPTFFAVEQPGAELGIDVVCAALCINDIELATKYAARLLTCTDTLKTFQPLLAAFTKAGQENTLRQVQKAAAQTLIERQHMHLTQTAAIPRGFPPVIPDVA</sequence>
<dbReference type="Gene3D" id="1.25.40.10">
    <property type="entry name" value="Tetratricopeptide repeat domain"/>
    <property type="match status" value="1"/>
</dbReference>
<dbReference type="EMBL" id="CAJQUM010000001">
    <property type="protein sequence ID" value="CAG4882669.1"/>
    <property type="molecule type" value="Genomic_DNA"/>
</dbReference>
<dbReference type="Gene3D" id="3.40.50.2300">
    <property type="match status" value="1"/>
</dbReference>
<proteinExistence type="predicted"/>